<evidence type="ECO:0000259" key="1">
    <source>
        <dbReference type="PROSITE" id="PS50011"/>
    </source>
</evidence>
<reference evidence="2" key="1">
    <citation type="submission" date="2021-01" db="EMBL/GenBank/DDBJ databases">
        <title>Modified the classification status of verrucomicrobia.</title>
        <authorList>
            <person name="Feng X."/>
        </authorList>
    </citation>
    <scope>NUCLEOTIDE SEQUENCE</scope>
    <source>
        <strain evidence="2">5K15</strain>
    </source>
</reference>
<dbReference type="InterPro" id="IPR008271">
    <property type="entry name" value="Ser/Thr_kinase_AS"/>
</dbReference>
<organism evidence="2 3">
    <name type="scientific">Oceaniferula flava</name>
    <dbReference type="NCBI Taxonomy" id="2800421"/>
    <lineage>
        <taxon>Bacteria</taxon>
        <taxon>Pseudomonadati</taxon>
        <taxon>Verrucomicrobiota</taxon>
        <taxon>Verrucomicrobiia</taxon>
        <taxon>Verrucomicrobiales</taxon>
        <taxon>Verrucomicrobiaceae</taxon>
        <taxon>Oceaniferula</taxon>
    </lineage>
</organism>
<accession>A0AAE2S983</accession>
<comment type="caution">
    <text evidence="2">The sequence shown here is derived from an EMBL/GenBank/DDBJ whole genome shotgun (WGS) entry which is preliminary data.</text>
</comment>
<dbReference type="InterPro" id="IPR000719">
    <property type="entry name" value="Prot_kinase_dom"/>
</dbReference>
<feature type="domain" description="Protein kinase" evidence="1">
    <location>
        <begin position="263"/>
        <end position="456"/>
    </location>
</feature>
<dbReference type="Gene3D" id="1.10.510.10">
    <property type="entry name" value="Transferase(Phosphotransferase) domain 1"/>
    <property type="match status" value="1"/>
</dbReference>
<dbReference type="InterPro" id="IPR002575">
    <property type="entry name" value="Aminoglycoside_PTrfase"/>
</dbReference>
<sequence>MHLQVLESESSDFKTSCVVDCGKNLRHLPGRRNVWQAVSEDREILVKVYDPHPKQQRDVSREWDNAKRLAEAQLEVPQPLFLVKSESGQIAVGFEWIPDGETVDRTLSHAEATERAKIFQQLVSLHERQHAAGILQSDDHLGNYLWSRGQLWMLDAGTCLFSDAPLEESKRVENMAVLAANIPLGLRQTYDAAVAEHYGLSLTGLVDAIPSSIQNRARKYYKKTRRSCSDFEHHKENGKEWLACRDFSSSLKSRLQEDPDQFFTDTSWLKDGNTCTVVEVKEGETSYILKRYNEKSLSYRLRHALLTPRALMSWSNGHVLRLFGVPTPRPLACLLVRNGPLLKKAYLLMEKADGAALDQISEEDLDRQMPVIADQFVQRWHELDALQVTHGDMKSGNFMFSEDGLLSLIDLDGTTFHQTAAAHQQRKEKDLARFLRNWEKRPDWISAIRAKLDASS</sequence>
<dbReference type="Proteomes" id="UP000634206">
    <property type="component" value="Unassembled WGS sequence"/>
</dbReference>
<evidence type="ECO:0000313" key="3">
    <source>
        <dbReference type="Proteomes" id="UP000634206"/>
    </source>
</evidence>
<dbReference type="GO" id="GO:0005524">
    <property type="term" value="F:ATP binding"/>
    <property type="evidence" value="ECO:0007669"/>
    <property type="project" value="InterPro"/>
</dbReference>
<dbReference type="PROSITE" id="PS00108">
    <property type="entry name" value="PROTEIN_KINASE_ST"/>
    <property type="match status" value="1"/>
</dbReference>
<dbReference type="SUPFAM" id="SSF56112">
    <property type="entry name" value="Protein kinase-like (PK-like)"/>
    <property type="match status" value="2"/>
</dbReference>
<proteinExistence type="predicted"/>
<protein>
    <submittedName>
        <fullName evidence="2">Phosphotransferase</fullName>
    </submittedName>
</protein>
<dbReference type="AlphaFoldDB" id="A0AAE2S983"/>
<dbReference type="InterPro" id="IPR011009">
    <property type="entry name" value="Kinase-like_dom_sf"/>
</dbReference>
<evidence type="ECO:0000313" key="2">
    <source>
        <dbReference type="EMBL" id="MBK1853595.1"/>
    </source>
</evidence>
<dbReference type="GO" id="GO:0004672">
    <property type="term" value="F:protein kinase activity"/>
    <property type="evidence" value="ECO:0007669"/>
    <property type="project" value="InterPro"/>
</dbReference>
<dbReference type="Pfam" id="PF06293">
    <property type="entry name" value="Kdo"/>
    <property type="match status" value="1"/>
</dbReference>
<name>A0AAE2S983_9BACT</name>
<dbReference type="EMBL" id="JAENIG010000001">
    <property type="protein sequence ID" value="MBK1853595.1"/>
    <property type="molecule type" value="Genomic_DNA"/>
</dbReference>
<gene>
    <name evidence="2" type="ORF">JIN83_01360</name>
</gene>
<dbReference type="RefSeq" id="WP_309488191.1">
    <property type="nucleotide sequence ID" value="NZ_JAENIG010000001.1"/>
</dbReference>
<dbReference type="PROSITE" id="PS50011">
    <property type="entry name" value="PROTEIN_KINASE_DOM"/>
    <property type="match status" value="1"/>
</dbReference>
<dbReference type="Pfam" id="PF01636">
    <property type="entry name" value="APH"/>
    <property type="match status" value="1"/>
</dbReference>
<keyword evidence="3" id="KW-1185">Reference proteome</keyword>